<sequence length="229" mass="25443">MFRLLTTFSSSYHMGRSISMTHPSTPLSLASSIPSKFLRCSQISSSSISVNTPHTRSPYSSTPTLSPPQRQMILSKLKSSSESSVNVMREIKNEKSSSESSIHVLRRDKLDLNRWVKLFNKADKLRKPFRSLALRSRKVFANSDVDYDLALVKIKLPMVSFSPAKFGVSKDLSVGDWKANAKSISKLIVGCMRSSEGQLVSLEGEVIGLSCGYGMQKWMVALQCPQTPF</sequence>
<feature type="region of interest" description="Disordered" evidence="1">
    <location>
        <begin position="48"/>
        <end position="68"/>
    </location>
</feature>
<comment type="caution">
    <text evidence="2">The sequence shown here is derived from an EMBL/GenBank/DDBJ whole genome shotgun (WGS) entry which is preliminary data.</text>
</comment>
<keyword evidence="3" id="KW-1185">Reference proteome</keyword>
<dbReference type="AlphaFoldDB" id="A0A8X7WMP0"/>
<evidence type="ECO:0000313" key="3">
    <source>
        <dbReference type="Proteomes" id="UP000886595"/>
    </source>
</evidence>
<dbReference type="Proteomes" id="UP000886595">
    <property type="component" value="Unassembled WGS sequence"/>
</dbReference>
<reference evidence="2 3" key="1">
    <citation type="submission" date="2020-02" db="EMBL/GenBank/DDBJ databases">
        <authorList>
            <person name="Ma Q."/>
            <person name="Huang Y."/>
            <person name="Song X."/>
            <person name="Pei D."/>
        </authorList>
    </citation>
    <scope>NUCLEOTIDE SEQUENCE [LARGE SCALE GENOMIC DNA]</scope>
    <source>
        <strain evidence="2">Sxm20200214</strain>
        <tissue evidence="2">Leaf</tissue>
    </source>
</reference>
<dbReference type="EMBL" id="JAAMPC010000001">
    <property type="protein sequence ID" value="KAG2332256.1"/>
    <property type="molecule type" value="Genomic_DNA"/>
</dbReference>
<gene>
    <name evidence="2" type="ORF">Bca52824_003436</name>
</gene>
<accession>A0A8X7WMP0</accession>
<protein>
    <submittedName>
        <fullName evidence="2">Uncharacterized protein</fullName>
    </submittedName>
</protein>
<organism evidence="2 3">
    <name type="scientific">Brassica carinata</name>
    <name type="common">Ethiopian mustard</name>
    <name type="synonym">Abyssinian cabbage</name>
    <dbReference type="NCBI Taxonomy" id="52824"/>
    <lineage>
        <taxon>Eukaryota</taxon>
        <taxon>Viridiplantae</taxon>
        <taxon>Streptophyta</taxon>
        <taxon>Embryophyta</taxon>
        <taxon>Tracheophyta</taxon>
        <taxon>Spermatophyta</taxon>
        <taxon>Magnoliopsida</taxon>
        <taxon>eudicotyledons</taxon>
        <taxon>Gunneridae</taxon>
        <taxon>Pentapetalae</taxon>
        <taxon>rosids</taxon>
        <taxon>malvids</taxon>
        <taxon>Brassicales</taxon>
        <taxon>Brassicaceae</taxon>
        <taxon>Brassiceae</taxon>
        <taxon>Brassica</taxon>
    </lineage>
</organism>
<proteinExistence type="predicted"/>
<evidence type="ECO:0000256" key="1">
    <source>
        <dbReference type="SAM" id="MobiDB-lite"/>
    </source>
</evidence>
<evidence type="ECO:0000313" key="2">
    <source>
        <dbReference type="EMBL" id="KAG2332256.1"/>
    </source>
</evidence>
<name>A0A8X7WMP0_BRACI</name>